<dbReference type="AlphaFoldDB" id="A0A101NQI3"/>
<evidence type="ECO:0000313" key="2">
    <source>
        <dbReference type="Proteomes" id="UP000054241"/>
    </source>
</evidence>
<sequence>MLATGFVTRSPGARGAAKVYATARDPHTITHPDAVPLTCVRLELRPRGTDVTGLHLRAALTRAPCPGT</sequence>
<comment type="caution">
    <text evidence="1">The sequence shown here is derived from an EMBL/GenBank/DDBJ whole genome shotgun (WGS) entry which is preliminary data.</text>
</comment>
<gene>
    <name evidence="1" type="ORF">AQI88_08635</name>
</gene>
<organism evidence="1 2">
    <name type="scientific">Streptomyces cellostaticus</name>
    <dbReference type="NCBI Taxonomy" id="67285"/>
    <lineage>
        <taxon>Bacteria</taxon>
        <taxon>Bacillati</taxon>
        <taxon>Actinomycetota</taxon>
        <taxon>Actinomycetes</taxon>
        <taxon>Kitasatosporales</taxon>
        <taxon>Streptomycetaceae</taxon>
        <taxon>Streptomyces</taxon>
    </lineage>
</organism>
<dbReference type="EMBL" id="LMWL01000011">
    <property type="protein sequence ID" value="KUM97321.1"/>
    <property type="molecule type" value="Genomic_DNA"/>
</dbReference>
<reference evidence="1 2" key="1">
    <citation type="submission" date="2015-10" db="EMBL/GenBank/DDBJ databases">
        <title>Draft genome sequence of Streptomyces cellostaticus DSM 40189, type strain for the species Streptomyces cellostaticus.</title>
        <authorList>
            <person name="Ruckert C."/>
            <person name="Winkler A."/>
            <person name="Kalinowski J."/>
            <person name="Kampfer P."/>
            <person name="Glaeser S."/>
        </authorList>
    </citation>
    <scope>NUCLEOTIDE SEQUENCE [LARGE SCALE GENOMIC DNA]</scope>
    <source>
        <strain evidence="1 2">DSM 40189</strain>
    </source>
</reference>
<dbReference type="STRING" id="67285.AQI88_08635"/>
<accession>A0A101NQI3</accession>
<evidence type="ECO:0000313" key="1">
    <source>
        <dbReference type="EMBL" id="KUM97321.1"/>
    </source>
</evidence>
<dbReference type="Proteomes" id="UP000054241">
    <property type="component" value="Unassembled WGS sequence"/>
</dbReference>
<protein>
    <submittedName>
        <fullName evidence="1">Uncharacterized protein</fullName>
    </submittedName>
</protein>
<name>A0A101NQI3_9ACTN</name>
<keyword evidence="2" id="KW-1185">Reference proteome</keyword>
<proteinExistence type="predicted"/>